<proteinExistence type="predicted"/>
<evidence type="ECO:0000256" key="2">
    <source>
        <dbReference type="SAM" id="MobiDB-lite"/>
    </source>
</evidence>
<reference evidence="4" key="1">
    <citation type="submission" date="2015-09" db="EMBL/GenBank/DDBJ databases">
        <title>De novo assembly of Pectinophora gossypiella (Pink Bollworm) gut transcriptome.</title>
        <authorList>
            <person name="Tassone E.E."/>
        </authorList>
    </citation>
    <scope>NUCLEOTIDE SEQUENCE</scope>
</reference>
<dbReference type="AlphaFoldDB" id="A0A1E1WVH7"/>
<dbReference type="OrthoDB" id="8062432at2759"/>
<name>A0A1E1WVH7_PECGO</name>
<feature type="non-terminal residue" evidence="4">
    <location>
        <position position="1"/>
    </location>
</feature>
<dbReference type="PROSITE" id="PS51031">
    <property type="entry name" value="BESS"/>
    <property type="match status" value="1"/>
</dbReference>
<dbReference type="GO" id="GO:0003677">
    <property type="term" value="F:DNA binding"/>
    <property type="evidence" value="ECO:0007669"/>
    <property type="project" value="InterPro"/>
</dbReference>
<accession>A0A1E1WVH7</accession>
<feature type="region of interest" description="Disordered" evidence="2">
    <location>
        <begin position="169"/>
        <end position="210"/>
    </location>
</feature>
<protein>
    <recommendedName>
        <fullName evidence="3">BESS domain-containing protein</fullName>
    </recommendedName>
</protein>
<dbReference type="EMBL" id="GDQN01000024">
    <property type="protein sequence ID" value="JAT91030.1"/>
    <property type="molecule type" value="Transcribed_RNA"/>
</dbReference>
<dbReference type="GO" id="GO:0005634">
    <property type="term" value="C:nucleus"/>
    <property type="evidence" value="ECO:0007669"/>
    <property type="project" value="UniProtKB-SubCell"/>
</dbReference>
<keyword evidence="1" id="KW-0539">Nucleus</keyword>
<evidence type="ECO:0000259" key="3">
    <source>
        <dbReference type="PROSITE" id="PS51031"/>
    </source>
</evidence>
<feature type="domain" description="BESS" evidence="3">
    <location>
        <begin position="28"/>
        <end position="67"/>
    </location>
</feature>
<comment type="subcellular location">
    <subcellularLocation>
        <location evidence="1">Nucleus</location>
    </subcellularLocation>
</comment>
<organism evidence="4">
    <name type="scientific">Pectinophora gossypiella</name>
    <name type="common">Cotton pink bollworm</name>
    <name type="synonym">Depressaria gossypiella</name>
    <dbReference type="NCBI Taxonomy" id="13191"/>
    <lineage>
        <taxon>Eukaryota</taxon>
        <taxon>Metazoa</taxon>
        <taxon>Ecdysozoa</taxon>
        <taxon>Arthropoda</taxon>
        <taxon>Hexapoda</taxon>
        <taxon>Insecta</taxon>
        <taxon>Pterygota</taxon>
        <taxon>Neoptera</taxon>
        <taxon>Endopterygota</taxon>
        <taxon>Lepidoptera</taxon>
        <taxon>Glossata</taxon>
        <taxon>Ditrysia</taxon>
        <taxon>Gelechioidea</taxon>
        <taxon>Gelechiidae</taxon>
        <taxon>Apatetrinae</taxon>
        <taxon>Pectinophora</taxon>
    </lineage>
</organism>
<evidence type="ECO:0000313" key="4">
    <source>
        <dbReference type="EMBL" id="JAT91030.1"/>
    </source>
</evidence>
<gene>
    <name evidence="4" type="ORF">g.15844</name>
</gene>
<evidence type="ECO:0000256" key="1">
    <source>
        <dbReference type="PROSITE-ProRule" id="PRU00371"/>
    </source>
</evidence>
<sequence>RTSLSNEQPLKMSNLLFKQYIEEKKMEDDPTISFFLTMGRTVKTMPKNIQAKLKGEIFRLINETEIRLADDTGGNMTRDTAEFDLSATGNNTTISPSSEYPLETISISPRSVTENYNETNIPTTSFSYTPSIIPAAENKTITSFSYKPSKIPSTSTSYQETNTENIYETNSSLSSFDPPPSPYIPHAVSKSQQRSSEEDYETNFINTTFD</sequence>
<dbReference type="InterPro" id="IPR004210">
    <property type="entry name" value="BESS_motif"/>
</dbReference>